<dbReference type="InterPro" id="IPR027417">
    <property type="entry name" value="P-loop_NTPase"/>
</dbReference>
<comment type="function">
    <text evidence="9">Part of the ABC transporter FtsEX involved in cellular division. Has ATPase activity.</text>
</comment>
<keyword evidence="2" id="KW-0813">Transport</keyword>
<dbReference type="InterPro" id="IPR041701">
    <property type="entry name" value="MetN_ABC"/>
</dbReference>
<dbReference type="SUPFAM" id="SSF52540">
    <property type="entry name" value="P-loop containing nucleoside triphosphate hydrolases"/>
    <property type="match status" value="1"/>
</dbReference>
<dbReference type="GO" id="GO:0005886">
    <property type="term" value="C:plasma membrane"/>
    <property type="evidence" value="ECO:0007669"/>
    <property type="project" value="UniProtKB-ARBA"/>
</dbReference>
<sequence length="328" mass="35238">MIDIERLSKTYQGKSGTVAALTDVTLHVEPGEIYGIVGRSGAGKSTLLRHLNLLERPTSGTVRLDGRDLGEVSAQELRATRRSIGVVFQHFNLLGARTVAGNVEFPLEIAGISKKQRRERVTELLGLVGLTDKAAAYPSQLSGGQKQRVGIARALAANPKVLLCDEATSALDTDTTAQILELIAKINRELGITVVLITHELEVVRRICHSAALLDDGRVVESGRLSDLLSDPDSALAERILPTGLGGRVLAEDEALITLRGDVADTAILSELSRDLHLDVVLRGGGIEHVGDTAVSRLLLQLRPEEGQLNPLKTREYLEDRGAQVVLG</sequence>
<organism evidence="12 13">
    <name type="scientific">Epidermidibacterium keratini</name>
    <dbReference type="NCBI Taxonomy" id="1891644"/>
    <lineage>
        <taxon>Bacteria</taxon>
        <taxon>Bacillati</taxon>
        <taxon>Actinomycetota</taxon>
        <taxon>Actinomycetes</taxon>
        <taxon>Sporichthyales</taxon>
        <taxon>Sporichthyaceae</taxon>
        <taxon>Epidermidibacterium</taxon>
    </lineage>
</organism>
<keyword evidence="7" id="KW-0029">Amino-acid transport</keyword>
<dbReference type="GO" id="GO:0006865">
    <property type="term" value="P:amino acid transport"/>
    <property type="evidence" value="ECO:0007669"/>
    <property type="project" value="UniProtKB-KW"/>
</dbReference>
<evidence type="ECO:0000256" key="10">
    <source>
        <dbReference type="ARBA" id="ARBA00063837"/>
    </source>
</evidence>
<keyword evidence="8" id="KW-0472">Membrane</keyword>
<dbReference type="Gene3D" id="3.40.50.300">
    <property type="entry name" value="P-loop containing nucleotide triphosphate hydrolases"/>
    <property type="match status" value="1"/>
</dbReference>
<evidence type="ECO:0000256" key="6">
    <source>
        <dbReference type="ARBA" id="ARBA00022967"/>
    </source>
</evidence>
<evidence type="ECO:0000256" key="2">
    <source>
        <dbReference type="ARBA" id="ARBA00022448"/>
    </source>
</evidence>
<comment type="similarity">
    <text evidence="1">Belongs to the ABC transporter superfamily.</text>
</comment>
<keyword evidence="6" id="KW-1278">Translocase</keyword>
<dbReference type="InterPro" id="IPR045865">
    <property type="entry name" value="ACT-like_dom_sf"/>
</dbReference>
<dbReference type="CDD" id="cd03258">
    <property type="entry name" value="ABC_MetN_methionine_transporter"/>
    <property type="match status" value="1"/>
</dbReference>
<name>A0A7L4YPR6_9ACTN</name>
<evidence type="ECO:0000256" key="7">
    <source>
        <dbReference type="ARBA" id="ARBA00022970"/>
    </source>
</evidence>
<evidence type="ECO:0000256" key="4">
    <source>
        <dbReference type="ARBA" id="ARBA00022741"/>
    </source>
</evidence>
<dbReference type="SMART" id="SM00382">
    <property type="entry name" value="AAA"/>
    <property type="match status" value="1"/>
</dbReference>
<keyword evidence="5 12" id="KW-0067">ATP-binding</keyword>
<dbReference type="InParanoid" id="A0A7L4YPR6"/>
<comment type="subunit">
    <text evidence="10">Homodimer. Forms a membrane-associated complex with FtsX.</text>
</comment>
<gene>
    <name evidence="12" type="ORF">EK0264_12420</name>
</gene>
<dbReference type="Gene3D" id="3.30.70.260">
    <property type="match status" value="1"/>
</dbReference>
<dbReference type="OrthoDB" id="9802264at2"/>
<reference evidence="12 13" key="1">
    <citation type="journal article" date="2018" name="Int. J. Syst. Evol. Microbiol.">
        <title>Epidermidibacterium keratini gen. nov., sp. nov., a member of the family Sporichthyaceae, isolated from keratin epidermis.</title>
        <authorList>
            <person name="Lee D.G."/>
            <person name="Trujillo M.E."/>
            <person name="Kang S."/>
            <person name="Nam J.J."/>
            <person name="Kim Y.J."/>
        </authorList>
    </citation>
    <scope>NUCLEOTIDE SEQUENCE [LARGE SCALE GENOMIC DNA]</scope>
    <source>
        <strain evidence="12 13">EPI-7</strain>
    </source>
</reference>
<dbReference type="EMBL" id="CP047156">
    <property type="protein sequence ID" value="QHC01012.1"/>
    <property type="molecule type" value="Genomic_DNA"/>
</dbReference>
<dbReference type="AlphaFoldDB" id="A0A7L4YPR6"/>
<dbReference type="GO" id="GO:0005524">
    <property type="term" value="F:ATP binding"/>
    <property type="evidence" value="ECO:0007669"/>
    <property type="project" value="UniProtKB-KW"/>
</dbReference>
<dbReference type="PROSITE" id="PS00211">
    <property type="entry name" value="ABC_TRANSPORTER_1"/>
    <property type="match status" value="1"/>
</dbReference>
<proteinExistence type="inferred from homology"/>
<dbReference type="InterPro" id="IPR050086">
    <property type="entry name" value="MetN_ABC_transporter-like"/>
</dbReference>
<dbReference type="Pfam" id="PF09383">
    <property type="entry name" value="NIL"/>
    <property type="match status" value="1"/>
</dbReference>
<dbReference type="InterPro" id="IPR003439">
    <property type="entry name" value="ABC_transporter-like_ATP-bd"/>
</dbReference>
<dbReference type="PANTHER" id="PTHR43166">
    <property type="entry name" value="AMINO ACID IMPORT ATP-BINDING PROTEIN"/>
    <property type="match status" value="1"/>
</dbReference>
<dbReference type="InterPro" id="IPR017871">
    <property type="entry name" value="ABC_transporter-like_CS"/>
</dbReference>
<keyword evidence="4" id="KW-0547">Nucleotide-binding</keyword>
<dbReference type="GO" id="GO:0016887">
    <property type="term" value="F:ATP hydrolysis activity"/>
    <property type="evidence" value="ECO:0007669"/>
    <property type="project" value="InterPro"/>
</dbReference>
<evidence type="ECO:0000313" key="13">
    <source>
        <dbReference type="Proteomes" id="UP000463857"/>
    </source>
</evidence>
<dbReference type="Proteomes" id="UP000463857">
    <property type="component" value="Chromosome"/>
</dbReference>
<dbReference type="FunCoup" id="A0A7L4YPR6">
    <property type="interactions" value="21"/>
</dbReference>
<evidence type="ECO:0000256" key="1">
    <source>
        <dbReference type="ARBA" id="ARBA00005417"/>
    </source>
</evidence>
<evidence type="ECO:0000256" key="8">
    <source>
        <dbReference type="ARBA" id="ARBA00023136"/>
    </source>
</evidence>
<dbReference type="InterPro" id="IPR003593">
    <property type="entry name" value="AAA+_ATPase"/>
</dbReference>
<dbReference type="FunFam" id="3.40.50.300:FF:000056">
    <property type="entry name" value="Cell division ATP-binding protein FtsE"/>
    <property type="match status" value="1"/>
</dbReference>
<evidence type="ECO:0000256" key="5">
    <source>
        <dbReference type="ARBA" id="ARBA00022840"/>
    </source>
</evidence>
<keyword evidence="3" id="KW-1003">Cell membrane</keyword>
<dbReference type="Pfam" id="PF00005">
    <property type="entry name" value="ABC_tran"/>
    <property type="match status" value="1"/>
</dbReference>
<keyword evidence="13" id="KW-1185">Reference proteome</keyword>
<dbReference type="RefSeq" id="WP_159546062.1">
    <property type="nucleotide sequence ID" value="NZ_CP047156.1"/>
</dbReference>
<dbReference type="InterPro" id="IPR018449">
    <property type="entry name" value="NIL_domain"/>
</dbReference>
<dbReference type="KEGG" id="eke:EK0264_12420"/>
<evidence type="ECO:0000256" key="3">
    <source>
        <dbReference type="ARBA" id="ARBA00022475"/>
    </source>
</evidence>
<evidence type="ECO:0000313" key="12">
    <source>
        <dbReference type="EMBL" id="QHC01012.1"/>
    </source>
</evidence>
<dbReference type="SUPFAM" id="SSF55021">
    <property type="entry name" value="ACT-like"/>
    <property type="match status" value="1"/>
</dbReference>
<dbReference type="PANTHER" id="PTHR43166:SF30">
    <property type="entry name" value="METHIONINE IMPORT ATP-BINDING PROTEIN METN"/>
    <property type="match status" value="1"/>
</dbReference>
<protein>
    <submittedName>
        <fullName evidence="12">ATP-binding cassette domain-containing protein</fullName>
    </submittedName>
</protein>
<dbReference type="PROSITE" id="PS50893">
    <property type="entry name" value="ABC_TRANSPORTER_2"/>
    <property type="match status" value="1"/>
</dbReference>
<evidence type="ECO:0000259" key="11">
    <source>
        <dbReference type="PROSITE" id="PS50893"/>
    </source>
</evidence>
<accession>A0A7L4YPR6</accession>
<dbReference type="SMART" id="SM00930">
    <property type="entry name" value="NIL"/>
    <property type="match status" value="1"/>
</dbReference>
<evidence type="ECO:0000256" key="9">
    <source>
        <dbReference type="ARBA" id="ARBA00054718"/>
    </source>
</evidence>
<feature type="domain" description="ABC transporter" evidence="11">
    <location>
        <begin position="2"/>
        <end position="241"/>
    </location>
</feature>